<evidence type="ECO:0000313" key="3">
    <source>
        <dbReference type="Proteomes" id="UP000283210"/>
    </source>
</evidence>
<feature type="region of interest" description="Disordered" evidence="1">
    <location>
        <begin position="1"/>
        <end position="63"/>
    </location>
</feature>
<dbReference type="AlphaFoldDB" id="A0A437CQJ7"/>
<reference evidence="2 3" key="2">
    <citation type="submission" date="2019-01" db="EMBL/GenBank/DDBJ databases">
        <title>A chromosome length genome reference of the Java medaka (oryzias javanicus).</title>
        <authorList>
            <person name="Herpin A."/>
            <person name="Takehana Y."/>
            <person name="Naruse K."/>
            <person name="Ansai S."/>
            <person name="Kawaguchi M."/>
        </authorList>
    </citation>
    <scope>NUCLEOTIDE SEQUENCE [LARGE SCALE GENOMIC DNA]</scope>
    <source>
        <strain evidence="2">RS831</strain>
        <tissue evidence="2">Whole body</tissue>
    </source>
</reference>
<reference evidence="2 3" key="1">
    <citation type="submission" date="2018-11" db="EMBL/GenBank/DDBJ databases">
        <authorList>
            <person name="Lopez-Roques C."/>
            <person name="Donnadieu C."/>
            <person name="Bouchez O."/>
            <person name="Klopp C."/>
            <person name="Cabau C."/>
            <person name="Zahm M."/>
        </authorList>
    </citation>
    <scope>NUCLEOTIDE SEQUENCE [LARGE SCALE GENOMIC DNA]</scope>
    <source>
        <strain evidence="2">RS831</strain>
        <tissue evidence="2">Whole body</tissue>
    </source>
</reference>
<evidence type="ECO:0000256" key="1">
    <source>
        <dbReference type="SAM" id="MobiDB-lite"/>
    </source>
</evidence>
<dbReference type="EMBL" id="CM012450">
    <property type="protein sequence ID" value="RVE64259.1"/>
    <property type="molecule type" value="Genomic_DNA"/>
</dbReference>
<feature type="compositionally biased region" description="Basic and acidic residues" evidence="1">
    <location>
        <begin position="87"/>
        <end position="108"/>
    </location>
</feature>
<protein>
    <submittedName>
        <fullName evidence="2">Uncharacterized protein</fullName>
    </submittedName>
</protein>
<feature type="region of interest" description="Disordered" evidence="1">
    <location>
        <begin position="78"/>
        <end position="135"/>
    </location>
</feature>
<organism evidence="2 3">
    <name type="scientific">Oryzias javanicus</name>
    <name type="common">Javanese ricefish</name>
    <name type="synonym">Aplocheilus javanicus</name>
    <dbReference type="NCBI Taxonomy" id="123683"/>
    <lineage>
        <taxon>Eukaryota</taxon>
        <taxon>Metazoa</taxon>
        <taxon>Chordata</taxon>
        <taxon>Craniata</taxon>
        <taxon>Vertebrata</taxon>
        <taxon>Euteleostomi</taxon>
        <taxon>Actinopterygii</taxon>
        <taxon>Neopterygii</taxon>
        <taxon>Teleostei</taxon>
        <taxon>Neoteleostei</taxon>
        <taxon>Acanthomorphata</taxon>
        <taxon>Ovalentaria</taxon>
        <taxon>Atherinomorphae</taxon>
        <taxon>Beloniformes</taxon>
        <taxon>Adrianichthyidae</taxon>
        <taxon>Oryziinae</taxon>
        <taxon>Oryzias</taxon>
    </lineage>
</organism>
<accession>A0A437CQJ7</accession>
<sequence>MQYSRYQPPPAAAPPQKPKCHRISGNFSAATPARVGGAERTEPAADGTTDASRTGSALRRSNRKQIDILISAASPTFCVRSGNAGRDCLDPNRPRDAAEEASEPDPRRPHATPRPPGDRPRGSSGTSRCAFSHHTESRSSAETFVLRTQTSRCDFLQISRELTRHARLCTWNSCVRARLC</sequence>
<name>A0A437CQJ7_ORYJA</name>
<keyword evidence="3" id="KW-1185">Reference proteome</keyword>
<feature type="compositionally biased region" description="Pro residues" evidence="1">
    <location>
        <begin position="7"/>
        <end position="17"/>
    </location>
</feature>
<evidence type="ECO:0000313" key="2">
    <source>
        <dbReference type="EMBL" id="RVE64259.1"/>
    </source>
</evidence>
<gene>
    <name evidence="2" type="ORF">OJAV_G00144790</name>
</gene>
<proteinExistence type="predicted"/>
<dbReference type="Proteomes" id="UP000283210">
    <property type="component" value="Chromosome 14"/>
</dbReference>